<evidence type="ECO:0000256" key="1">
    <source>
        <dbReference type="SAM" id="MobiDB-lite"/>
    </source>
</evidence>
<reference evidence="2" key="1">
    <citation type="submission" date="2021-02" db="EMBL/GenBank/DDBJ databases">
        <authorList>
            <person name="Dougan E. K."/>
            <person name="Rhodes N."/>
            <person name="Thang M."/>
            <person name="Chan C."/>
        </authorList>
    </citation>
    <scope>NUCLEOTIDE SEQUENCE</scope>
</reference>
<dbReference type="EMBL" id="CAJNNV010025131">
    <property type="protein sequence ID" value="CAE8612572.1"/>
    <property type="molecule type" value="Genomic_DNA"/>
</dbReference>
<dbReference type="Proteomes" id="UP000654075">
    <property type="component" value="Unassembled WGS sequence"/>
</dbReference>
<feature type="compositionally biased region" description="Low complexity" evidence="1">
    <location>
        <begin position="521"/>
        <end position="535"/>
    </location>
</feature>
<evidence type="ECO:0000313" key="2">
    <source>
        <dbReference type="EMBL" id="CAE8612572.1"/>
    </source>
</evidence>
<accession>A0A813FQB7</accession>
<organism evidence="2 3">
    <name type="scientific">Polarella glacialis</name>
    <name type="common">Dinoflagellate</name>
    <dbReference type="NCBI Taxonomy" id="89957"/>
    <lineage>
        <taxon>Eukaryota</taxon>
        <taxon>Sar</taxon>
        <taxon>Alveolata</taxon>
        <taxon>Dinophyceae</taxon>
        <taxon>Suessiales</taxon>
        <taxon>Suessiaceae</taxon>
        <taxon>Polarella</taxon>
    </lineage>
</organism>
<name>A0A813FQB7_POLGL</name>
<feature type="region of interest" description="Disordered" evidence="1">
    <location>
        <begin position="612"/>
        <end position="637"/>
    </location>
</feature>
<protein>
    <submittedName>
        <fullName evidence="2">Uncharacterized protein</fullName>
    </submittedName>
</protein>
<evidence type="ECO:0000313" key="3">
    <source>
        <dbReference type="Proteomes" id="UP000654075"/>
    </source>
</evidence>
<feature type="region of interest" description="Disordered" evidence="1">
    <location>
        <begin position="503"/>
        <end position="573"/>
    </location>
</feature>
<dbReference type="AlphaFoldDB" id="A0A813FQB7"/>
<feature type="compositionally biased region" description="Polar residues" evidence="1">
    <location>
        <begin position="564"/>
        <end position="573"/>
    </location>
</feature>
<keyword evidence="3" id="KW-1185">Reference proteome</keyword>
<feature type="compositionally biased region" description="Low complexity" evidence="1">
    <location>
        <begin position="337"/>
        <end position="357"/>
    </location>
</feature>
<feature type="compositionally biased region" description="Basic and acidic residues" evidence="1">
    <location>
        <begin position="280"/>
        <end position="289"/>
    </location>
</feature>
<gene>
    <name evidence="2" type="ORF">PGLA1383_LOCUS30371</name>
</gene>
<comment type="caution">
    <text evidence="2">The sequence shown here is derived from an EMBL/GenBank/DDBJ whole genome shotgun (WGS) entry which is preliminary data.</text>
</comment>
<feature type="compositionally biased region" description="Polar residues" evidence="1">
    <location>
        <begin position="618"/>
        <end position="628"/>
    </location>
</feature>
<feature type="region of interest" description="Disordered" evidence="1">
    <location>
        <begin position="334"/>
        <end position="455"/>
    </location>
</feature>
<proteinExistence type="predicted"/>
<feature type="region of interest" description="Disordered" evidence="1">
    <location>
        <begin position="262"/>
        <end position="289"/>
    </location>
</feature>
<sequence length="637" mass="70166">MEAAIRAARQAASQGIAEPEPALAAQTAALRRALEAAQAAEVTAEQLAPAQAALRQALEVEQDWQAGQAAEQAAELARHEQAEGQQQAAFEKSLQTQRQAVELQKAVEVGHPEKLSQAIDRARDAGVEAHHVQSAEQHLQALHFVSRNLGPGPRRILEAWREVLDGMRTTRKHLQKALQSGAGFDELQAAVDAAGEAGVDEETCQLAQKVSSNRRRAHDHAMCALMSGDMRELQEAQKLLESAGGPAAELSRVRAALARPAAEVTQVPQFRGPPLASRGAELDEQPRRREALVDEEQLLQRLREARQRERQELLQQHAPMLAASHGQLGAGRAGYFSSNHINSNNNNSNNNNNNFSSGQRSPALAPEGPRVPTTWPGPRGESGDVASQQGRFKEQPAPAMDWQLPEGRGQKQQQQQQLQQRGQLADTDARLAAGLRQQPRTPGPRPSPGTGDLAHEQQLPADHRREWQQHEEQQGQEEVKWRETYAETKAQVDHARQWLDRQRVGGRQVHDAGSAGFGLGQQQHYQQQLQQQQHQQHQHQQHQQHQQQQQQQRQQQVGRYHPNPFSTAPVTPVSFGQVTNPFSSAPAAPAGYSQSLNPFAAPVHNHFGNAGAMAQNGPWGQQLPNGRSSVIDDIRHF</sequence>
<feature type="compositionally biased region" description="Low complexity" evidence="1">
    <location>
        <begin position="543"/>
        <end position="556"/>
    </location>
</feature>
<feature type="compositionally biased region" description="Low complexity" evidence="1">
    <location>
        <begin position="410"/>
        <end position="424"/>
    </location>
</feature>